<evidence type="ECO:0000256" key="4">
    <source>
        <dbReference type="ARBA" id="ARBA00007174"/>
    </source>
</evidence>
<evidence type="ECO:0000259" key="17">
    <source>
        <dbReference type="PROSITE" id="PS51790"/>
    </source>
</evidence>
<comment type="cofactor">
    <cofactor evidence="1">
        <name>Zn(2+)</name>
        <dbReference type="ChEBI" id="CHEBI:29105"/>
    </cofactor>
</comment>
<dbReference type="SUPFAM" id="SSF51316">
    <property type="entry name" value="Mss4-like"/>
    <property type="match status" value="1"/>
</dbReference>
<evidence type="ECO:0000256" key="7">
    <source>
        <dbReference type="ARBA" id="ARBA00022723"/>
    </source>
</evidence>
<dbReference type="InterPro" id="IPR011057">
    <property type="entry name" value="Mss4-like_sf"/>
</dbReference>
<dbReference type="EMBL" id="JADWDJ010000022">
    <property type="protein sequence ID" value="KAG5262532.1"/>
    <property type="molecule type" value="Genomic_DNA"/>
</dbReference>
<reference evidence="18" key="1">
    <citation type="submission" date="2020-10" db="EMBL/GenBank/DDBJ databases">
        <title>Chromosome-scale genome assembly of the Allis shad, Alosa alosa.</title>
        <authorList>
            <person name="Margot Z."/>
            <person name="Christophe K."/>
            <person name="Cabau C."/>
            <person name="Louis A."/>
            <person name="Berthelot C."/>
            <person name="Parey E."/>
            <person name="Roest Crollius H."/>
            <person name="Montfort J."/>
            <person name="Robinson-Rechavi M."/>
            <person name="Bucao C."/>
            <person name="Bouchez O."/>
            <person name="Gislard M."/>
            <person name="Lluch J."/>
            <person name="Milhes M."/>
            <person name="Lampietro C."/>
            <person name="Lopez Roques C."/>
            <person name="Donnadieu C."/>
            <person name="Braasch I."/>
            <person name="Desvignes T."/>
            <person name="Postlethwait J."/>
            <person name="Bobe J."/>
            <person name="Guiguen Y."/>
        </authorList>
    </citation>
    <scope>NUCLEOTIDE SEQUENCE</scope>
    <source>
        <strain evidence="18">M-15738</strain>
        <tissue evidence="18">Blood</tissue>
    </source>
</reference>
<dbReference type="PANTHER" id="PTHR46755:SF5">
    <property type="entry name" value="METHIONINE-R-SULFOXIDE REDUCTASE B1"/>
    <property type="match status" value="1"/>
</dbReference>
<comment type="caution">
    <text evidence="18">The sequence shown here is derived from an EMBL/GenBank/DDBJ whole genome shotgun (WGS) entry which is preliminary data.</text>
</comment>
<dbReference type="GO" id="GO:0033743">
    <property type="term" value="F:peptide-methionine (R)-S-oxide reductase activity"/>
    <property type="evidence" value="ECO:0007669"/>
    <property type="project" value="UniProtKB-EC"/>
</dbReference>
<dbReference type="Proteomes" id="UP000823561">
    <property type="component" value="Chromosome 22"/>
</dbReference>
<dbReference type="GO" id="GO:0005856">
    <property type="term" value="C:cytoskeleton"/>
    <property type="evidence" value="ECO:0007669"/>
    <property type="project" value="UniProtKB-SubCell"/>
</dbReference>
<organism evidence="18 19">
    <name type="scientific">Alosa alosa</name>
    <name type="common">allis shad</name>
    <dbReference type="NCBI Taxonomy" id="278164"/>
    <lineage>
        <taxon>Eukaryota</taxon>
        <taxon>Metazoa</taxon>
        <taxon>Chordata</taxon>
        <taxon>Craniata</taxon>
        <taxon>Vertebrata</taxon>
        <taxon>Euteleostomi</taxon>
        <taxon>Actinopterygii</taxon>
        <taxon>Neopterygii</taxon>
        <taxon>Teleostei</taxon>
        <taxon>Clupei</taxon>
        <taxon>Clupeiformes</taxon>
        <taxon>Clupeoidei</taxon>
        <taxon>Clupeidae</taxon>
        <taxon>Alosa</taxon>
    </lineage>
</organism>
<dbReference type="Pfam" id="PF01641">
    <property type="entry name" value="SelR"/>
    <property type="match status" value="1"/>
</dbReference>
<dbReference type="InterPro" id="IPR052150">
    <property type="entry name" value="MsrB_Met_sulfoxide_reductase"/>
</dbReference>
<protein>
    <recommendedName>
        <fullName evidence="17">MsrB domain-containing protein</fullName>
    </recommendedName>
</protein>
<evidence type="ECO:0000256" key="1">
    <source>
        <dbReference type="ARBA" id="ARBA00001947"/>
    </source>
</evidence>
<evidence type="ECO:0000256" key="6">
    <source>
        <dbReference type="ARBA" id="ARBA00022588"/>
    </source>
</evidence>
<keyword evidence="11" id="KW-0560">Oxidoreductase</keyword>
<evidence type="ECO:0000256" key="16">
    <source>
        <dbReference type="ARBA" id="ARBA00049261"/>
    </source>
</evidence>
<keyword evidence="12" id="KW-0206">Cytoskeleton</keyword>
<gene>
    <name evidence="18" type="ORF">AALO_G00276130</name>
</gene>
<comment type="catalytic activity">
    <reaction evidence="16">
        <text>[thioredoxin]-disulfide + L-methionine + H2O = L-methionine (R)-S-oxide + [thioredoxin]-dithiol</text>
        <dbReference type="Rhea" id="RHEA:21260"/>
        <dbReference type="Rhea" id="RHEA-COMP:10698"/>
        <dbReference type="Rhea" id="RHEA-COMP:10700"/>
        <dbReference type="ChEBI" id="CHEBI:15377"/>
        <dbReference type="ChEBI" id="CHEBI:29950"/>
        <dbReference type="ChEBI" id="CHEBI:50058"/>
        <dbReference type="ChEBI" id="CHEBI:57844"/>
        <dbReference type="ChEBI" id="CHEBI:58773"/>
        <dbReference type="EC" id="1.8.4.14"/>
    </reaction>
</comment>
<evidence type="ECO:0000256" key="15">
    <source>
        <dbReference type="ARBA" id="ARBA00048488"/>
    </source>
</evidence>
<keyword evidence="10" id="KW-0712">Selenocysteine</keyword>
<evidence type="ECO:0000256" key="10">
    <source>
        <dbReference type="ARBA" id="ARBA00022933"/>
    </source>
</evidence>
<keyword evidence="19" id="KW-1185">Reference proteome</keyword>
<evidence type="ECO:0000256" key="2">
    <source>
        <dbReference type="ARBA" id="ARBA00004123"/>
    </source>
</evidence>
<dbReference type="PANTHER" id="PTHR46755">
    <property type="entry name" value="METHIONINE-R-SULFOXIDE REDUCTASE B1"/>
    <property type="match status" value="1"/>
</dbReference>
<comment type="subcellular location">
    <subcellularLocation>
        <location evidence="3">Cytoplasm</location>
        <location evidence="3">Cytoskeleton</location>
    </subcellularLocation>
    <subcellularLocation>
        <location evidence="2">Nucleus</location>
    </subcellularLocation>
</comment>
<sequence>MSFCSFFGKEHYKDHFKSGMYVCSQCDHPLFNSRSKYAHSSPWPAFTETIREDSVTKHMESLTAFKVLCGKCVTRSSLSLKTRLTDSKARLIYCCCPHKSVEGMNAL</sequence>
<dbReference type="Gene3D" id="2.170.150.20">
    <property type="entry name" value="Peptide methionine sulfoxide reductase"/>
    <property type="match status" value="1"/>
</dbReference>
<evidence type="ECO:0000256" key="13">
    <source>
        <dbReference type="ARBA" id="ARBA00023242"/>
    </source>
</evidence>
<keyword evidence="7" id="KW-0479">Metal-binding</keyword>
<evidence type="ECO:0000256" key="12">
    <source>
        <dbReference type="ARBA" id="ARBA00023212"/>
    </source>
</evidence>
<dbReference type="GO" id="GO:0046872">
    <property type="term" value="F:metal ion binding"/>
    <property type="evidence" value="ECO:0007669"/>
    <property type="project" value="UniProtKB-KW"/>
</dbReference>
<dbReference type="PROSITE" id="PS51790">
    <property type="entry name" value="MSRB"/>
    <property type="match status" value="1"/>
</dbReference>
<evidence type="ECO:0000256" key="14">
    <source>
        <dbReference type="ARBA" id="ARBA00046083"/>
    </source>
</evidence>
<keyword evidence="9" id="KW-0391">Immunity</keyword>
<evidence type="ECO:0000256" key="3">
    <source>
        <dbReference type="ARBA" id="ARBA00004245"/>
    </source>
</evidence>
<dbReference type="GO" id="GO:0033745">
    <property type="term" value="F:L-methionine-(R)-S-oxide reductase activity"/>
    <property type="evidence" value="ECO:0007669"/>
    <property type="project" value="UniProtKB-EC"/>
</dbReference>
<evidence type="ECO:0000256" key="9">
    <source>
        <dbReference type="ARBA" id="ARBA00022859"/>
    </source>
</evidence>
<dbReference type="GO" id="GO:0005634">
    <property type="term" value="C:nucleus"/>
    <property type="evidence" value="ECO:0007669"/>
    <property type="project" value="UniProtKB-SubCell"/>
</dbReference>
<evidence type="ECO:0000313" key="18">
    <source>
        <dbReference type="EMBL" id="KAG5262532.1"/>
    </source>
</evidence>
<comment type="function">
    <text evidence="14">Methionine-sulfoxide reductase that specifically reduces methionine (R)-sulfoxide back to methionine. While in many cases, methionine oxidation is the result of random oxidation following oxidative stress, methionine oxidation is also a post-translational modification that takes place on specific residue. Acts as a regulator of actin assembly by reducing methionine (R)-sulfoxide mediated by MICALs (MICAL1, MICAL2 or MICAL3) on actin, thereby promoting filament repolymerization. Plays a role in innate immunity by reducing oxidized actin, leading to actin repolymerization in macrophages.</text>
</comment>
<comment type="catalytic activity">
    <reaction evidence="15">
        <text>L-methionyl-[protein] + [thioredoxin]-disulfide + H2O = L-methionyl-(R)-S-oxide-[protein] + [thioredoxin]-dithiol</text>
        <dbReference type="Rhea" id="RHEA:24164"/>
        <dbReference type="Rhea" id="RHEA-COMP:10698"/>
        <dbReference type="Rhea" id="RHEA-COMP:10700"/>
        <dbReference type="Rhea" id="RHEA-COMP:12313"/>
        <dbReference type="Rhea" id="RHEA-COMP:12314"/>
        <dbReference type="ChEBI" id="CHEBI:15377"/>
        <dbReference type="ChEBI" id="CHEBI:16044"/>
        <dbReference type="ChEBI" id="CHEBI:29950"/>
        <dbReference type="ChEBI" id="CHEBI:45764"/>
        <dbReference type="ChEBI" id="CHEBI:50058"/>
        <dbReference type="EC" id="1.8.4.12"/>
    </reaction>
</comment>
<feature type="domain" description="MsrB" evidence="17">
    <location>
        <begin position="1"/>
        <end position="107"/>
    </location>
</feature>
<evidence type="ECO:0000313" key="19">
    <source>
        <dbReference type="Proteomes" id="UP000823561"/>
    </source>
</evidence>
<accession>A0AAV6FLK5</accession>
<dbReference type="AlphaFoldDB" id="A0AAV6FLK5"/>
<evidence type="ECO:0000256" key="11">
    <source>
        <dbReference type="ARBA" id="ARBA00023002"/>
    </source>
</evidence>
<dbReference type="GO" id="GO:0030091">
    <property type="term" value="P:protein repair"/>
    <property type="evidence" value="ECO:0007669"/>
    <property type="project" value="TreeGrafter"/>
</dbReference>
<proteinExistence type="inferred from homology"/>
<dbReference type="InterPro" id="IPR002579">
    <property type="entry name" value="Met_Sox_Rdtase_MsrB_dom"/>
</dbReference>
<keyword evidence="8" id="KW-0862">Zinc</keyword>
<dbReference type="GO" id="GO:0045087">
    <property type="term" value="P:innate immune response"/>
    <property type="evidence" value="ECO:0007669"/>
    <property type="project" value="UniProtKB-KW"/>
</dbReference>
<comment type="similarity">
    <text evidence="4">Belongs to the MsrB Met sulfoxide reductase family.</text>
</comment>
<keyword evidence="6" id="KW-0399">Innate immunity</keyword>
<name>A0AAV6FLK5_9TELE</name>
<keyword evidence="13" id="KW-0539">Nucleus</keyword>
<evidence type="ECO:0000256" key="8">
    <source>
        <dbReference type="ARBA" id="ARBA00022833"/>
    </source>
</evidence>
<evidence type="ECO:0000256" key="5">
    <source>
        <dbReference type="ARBA" id="ARBA00022490"/>
    </source>
</evidence>
<keyword evidence="5" id="KW-0963">Cytoplasm</keyword>